<dbReference type="RefSeq" id="WP_013042515.1">
    <property type="nucleotide sequence ID" value="NC_014008.1"/>
</dbReference>
<organism evidence="1 2">
    <name type="scientific">Coraliomargarita akajimensis (strain DSM 45221 / IAM 15411 / JCM 23193 / KCTC 12865 / 04OKA010-24)</name>
    <dbReference type="NCBI Taxonomy" id="583355"/>
    <lineage>
        <taxon>Bacteria</taxon>
        <taxon>Pseudomonadati</taxon>
        <taxon>Verrucomicrobiota</taxon>
        <taxon>Opitutia</taxon>
        <taxon>Puniceicoccales</taxon>
        <taxon>Coraliomargaritaceae</taxon>
        <taxon>Coraliomargarita</taxon>
    </lineage>
</organism>
<proteinExistence type="predicted"/>
<keyword evidence="2" id="KW-1185">Reference proteome</keyword>
<dbReference type="AlphaFoldDB" id="D5EPQ4"/>
<dbReference type="Proteomes" id="UP000000925">
    <property type="component" value="Chromosome"/>
</dbReference>
<dbReference type="EMBL" id="CP001998">
    <property type="protein sequence ID" value="ADE53791.1"/>
    <property type="molecule type" value="Genomic_DNA"/>
</dbReference>
<dbReference type="eggNOG" id="ENOG502ZQ71">
    <property type="taxonomic scope" value="Bacteria"/>
</dbReference>
<evidence type="ECO:0000313" key="2">
    <source>
        <dbReference type="Proteomes" id="UP000000925"/>
    </source>
</evidence>
<sequence length="204" mass="22682">MPERWTWISGWGIAPERFKAEAEQAFPDFEHIVIVPGPTAIEAVLASQPRRAGGYSLGSLLLLSQLEQIPVHLPVYCLAPILGFTKEMQLGGTTTSASLDLLGSKLKQKPETALKLFYRLADLCENPTALPYSLDQLIWGLEHLASTRAEALELTRVHALIGSADKLCFPQLIAKYFPQHEMVDCGHRYKDLLQALRDSLRCPC</sequence>
<gene>
    <name evidence="1" type="ordered locus">Caka_0767</name>
</gene>
<dbReference type="HOGENOM" id="CLU_1341378_0_0_0"/>
<dbReference type="KEGG" id="caa:Caka_0767"/>
<protein>
    <submittedName>
        <fullName evidence="1">Uncharacterized protein</fullName>
    </submittedName>
</protein>
<name>D5EPQ4_CORAD</name>
<evidence type="ECO:0000313" key="1">
    <source>
        <dbReference type="EMBL" id="ADE53791.1"/>
    </source>
</evidence>
<accession>D5EPQ4</accession>
<reference evidence="1 2" key="1">
    <citation type="journal article" date="2010" name="Stand. Genomic Sci.">
        <title>Complete genome sequence of Coraliomargarita akajimensis type strain (04OKA010-24).</title>
        <authorList>
            <person name="Mavromatis K."/>
            <person name="Abt B."/>
            <person name="Brambilla E."/>
            <person name="Lapidus A."/>
            <person name="Copeland A."/>
            <person name="Deshpande S."/>
            <person name="Nolan M."/>
            <person name="Lucas S."/>
            <person name="Tice H."/>
            <person name="Cheng J.F."/>
            <person name="Han C."/>
            <person name="Detter J.C."/>
            <person name="Woyke T."/>
            <person name="Goodwin L."/>
            <person name="Pitluck S."/>
            <person name="Held B."/>
            <person name="Brettin T."/>
            <person name="Tapia R."/>
            <person name="Ivanova N."/>
            <person name="Mikhailova N."/>
            <person name="Pati A."/>
            <person name="Liolios K."/>
            <person name="Chen A."/>
            <person name="Palaniappan K."/>
            <person name="Land M."/>
            <person name="Hauser L."/>
            <person name="Chang Y.J."/>
            <person name="Jeffries C.D."/>
            <person name="Rohde M."/>
            <person name="Goker M."/>
            <person name="Bristow J."/>
            <person name="Eisen J.A."/>
            <person name="Markowitz V."/>
            <person name="Hugenholtz P."/>
            <person name="Klenk H.P."/>
            <person name="Kyrpides N.C."/>
        </authorList>
    </citation>
    <scope>NUCLEOTIDE SEQUENCE [LARGE SCALE GENOMIC DNA]</scope>
    <source>
        <strain evidence="2">DSM 45221 / IAM 15411 / JCM 23193 / KCTC 12865</strain>
    </source>
</reference>
<dbReference type="STRING" id="583355.Caka_0767"/>